<geneLocation type="plasmid" evidence="2">
    <name>pNDM-PstGN576</name>
</geneLocation>
<dbReference type="EMBL" id="KJ802405">
    <property type="protein sequence ID" value="AJP18571.1"/>
    <property type="molecule type" value="Genomic_DNA"/>
</dbReference>
<sequence>MMGQLPGGQQRLFYSFNLEDHVPAQHLLRSIDQCLDLSDLRAYLADFYSPIGRPSIDPELMVRMLVVGYLLWHSFRAAIVRRGAPEPGLSLVLPVGSGRRSPQSLDLLEESPWAFS</sequence>
<dbReference type="AlphaFoldDB" id="A0A0E3JBK4"/>
<dbReference type="Pfam" id="PF05598">
    <property type="entry name" value="DUF772"/>
    <property type="match status" value="1"/>
</dbReference>
<accession>A0A0E3JBK4</accession>
<evidence type="ECO:0000313" key="2">
    <source>
        <dbReference type="EMBL" id="AJP18571.1"/>
    </source>
</evidence>
<evidence type="ECO:0000259" key="1">
    <source>
        <dbReference type="Pfam" id="PF05598"/>
    </source>
</evidence>
<organism evidence="2">
    <name type="scientific">Providencia stuartii</name>
    <dbReference type="NCBI Taxonomy" id="588"/>
    <lineage>
        <taxon>Bacteria</taxon>
        <taxon>Pseudomonadati</taxon>
        <taxon>Pseudomonadota</taxon>
        <taxon>Gammaproteobacteria</taxon>
        <taxon>Enterobacterales</taxon>
        <taxon>Morganellaceae</taxon>
        <taxon>Providencia</taxon>
    </lineage>
</organism>
<name>A0A0E3JBK4_PROST</name>
<keyword evidence="2" id="KW-0614">Plasmid</keyword>
<protein>
    <submittedName>
        <fullName evidence="2">Truncated TnpA transposase</fullName>
    </submittedName>
</protein>
<dbReference type="InterPro" id="IPR008490">
    <property type="entry name" value="Transposase_InsH_N"/>
</dbReference>
<reference evidence="2" key="1">
    <citation type="journal article" date="2015" name="Antimicrob. Agents Chemother.">
        <title>Characterization of multiple NDM-1-producing Enterobacteriaceae isolates from the same patient.</title>
        <authorList>
            <person name="Tijet N."/>
            <person name="Richardson D."/>
            <person name="MacMullin G."/>
            <person name="Patel S.N."/>
            <person name="Melano R.G."/>
        </authorList>
    </citation>
    <scope>NUCLEOTIDE SEQUENCE</scope>
    <source>
        <strain evidence="2">GN576</strain>
        <plasmid evidence="2">pNDM-PstGN576</plasmid>
    </source>
</reference>
<feature type="domain" description="Transposase InsH N-terminal" evidence="1">
    <location>
        <begin position="17"/>
        <end position="78"/>
    </location>
</feature>
<proteinExistence type="predicted"/>